<dbReference type="PRINTS" id="PR01005">
    <property type="entry name" value="FLGHOOKAP1"/>
</dbReference>
<evidence type="ECO:0000259" key="8">
    <source>
        <dbReference type="Pfam" id="PF00460"/>
    </source>
</evidence>
<evidence type="ECO:0000256" key="5">
    <source>
        <dbReference type="ARBA" id="ARBA00022525"/>
    </source>
</evidence>
<evidence type="ECO:0000313" key="11">
    <source>
        <dbReference type="EMBL" id="CAG9705198.1"/>
    </source>
</evidence>
<protein>
    <recommendedName>
        <fullName evidence="4 7">Flagellar hook-associated protein 1</fullName>
        <shortName evidence="7">HAP1</shortName>
    </recommendedName>
</protein>
<keyword evidence="6 7" id="KW-0975">Bacterial flagellum</keyword>
<dbReference type="EMBL" id="CAMTCP010000111">
    <property type="protein sequence ID" value="CAI3560745.1"/>
    <property type="molecule type" value="Genomic_DNA"/>
</dbReference>
<accession>A0AA86JN61</accession>
<feature type="domain" description="Flagellar hook-associated protein FlgK helical" evidence="10">
    <location>
        <begin position="103"/>
        <end position="263"/>
    </location>
</feature>
<evidence type="ECO:0000256" key="6">
    <source>
        <dbReference type="ARBA" id="ARBA00023143"/>
    </source>
</evidence>
<keyword evidence="11" id="KW-0282">Flagellum</keyword>
<dbReference type="AlphaFoldDB" id="A0AA86JN61"/>
<dbReference type="Proteomes" id="UP001189143">
    <property type="component" value="Unassembled WGS sequence"/>
</dbReference>
<dbReference type="RefSeq" id="WP_210886268.1">
    <property type="nucleotide sequence ID" value="NZ_CAKJVD010000009.1"/>
</dbReference>
<dbReference type="Proteomes" id="UP000789738">
    <property type="component" value="Unassembled WGS sequence"/>
</dbReference>
<keyword evidence="5 7" id="KW-0964">Secreted</keyword>
<evidence type="ECO:0000313" key="12">
    <source>
        <dbReference type="EMBL" id="CAI3560745.1"/>
    </source>
</evidence>
<sequence>MAGLLDTFTISKRGLNVQQSNINTSSHNIANANTVGFSRQRSVIQTTRPFGGASRFDTCTVGQVGTGAEVTAIQRVRDQFLDYQVRSKTTESGGLNIKYQYLYQAENILNDSSDAGIQNALNEFFDAFQEISKAPEKTSNRDVAISQAAALADMINSKYTQLEKKKSDAQSLLTQNVAEINGILDSINSLNKQISSIAAIGMTPNDLMDQRDNLLDELSAKFGINVDRDSRETINLTTTEKQDSINIGGKDVDKLVSSSPNDEYIRFSAIDSVEVKDDGNGNYSLTVKYNKLGDDTNQGTFTIPCGSKAEAESRQNELLESRIIITDSDGNIRDDAGNVVADGGNVGFDKLNMLKVTEGEIAGNQKAQKEMQTAMDELDKLAAGFAYAVNAIQTGSINGQNALTTELIFVNKDGAKDANGNANSDIGINAKNISINAKMKKDSSLLICGENITDVSGDKAGTRALAIANLSNMKMDFSKVTVNDNMERNTFLTAAGVGFKTGSNLELEGSTSGSTAKDKYISITNTLGTSIKTTKESLTSVAGELESYEEQRLSVSGVSLDEEMTDLITFQHAYQANAKMINTVDQLLDVVINGLKA</sequence>
<comment type="caution">
    <text evidence="11">The sequence shown here is derived from an EMBL/GenBank/DDBJ whole genome shotgun (WGS) entry which is preliminary data.</text>
</comment>
<dbReference type="GO" id="GO:0044780">
    <property type="term" value="P:bacterial-type flagellum assembly"/>
    <property type="evidence" value="ECO:0007669"/>
    <property type="project" value="InterPro"/>
</dbReference>
<dbReference type="InterPro" id="IPR001444">
    <property type="entry name" value="Flag_bb_rod_N"/>
</dbReference>
<dbReference type="NCBIfam" id="TIGR02492">
    <property type="entry name" value="flgK_ends"/>
    <property type="match status" value="1"/>
</dbReference>
<dbReference type="GO" id="GO:0005576">
    <property type="term" value="C:extracellular region"/>
    <property type="evidence" value="ECO:0007669"/>
    <property type="project" value="UniProtKB-SubCell"/>
</dbReference>
<evidence type="ECO:0000259" key="9">
    <source>
        <dbReference type="Pfam" id="PF06429"/>
    </source>
</evidence>
<organism evidence="11 13">
    <name type="scientific">Clostridium neonatale</name>
    <dbReference type="NCBI Taxonomy" id="137838"/>
    <lineage>
        <taxon>Bacteria</taxon>
        <taxon>Bacillati</taxon>
        <taxon>Bacillota</taxon>
        <taxon>Clostridia</taxon>
        <taxon>Eubacteriales</taxon>
        <taxon>Clostridiaceae</taxon>
        <taxon>Clostridium</taxon>
    </lineage>
</organism>
<feature type="domain" description="Flagellar basal body rod protein N-terminal" evidence="8">
    <location>
        <begin position="13"/>
        <end position="37"/>
    </location>
</feature>
<evidence type="ECO:0000313" key="13">
    <source>
        <dbReference type="Proteomes" id="UP000789738"/>
    </source>
</evidence>
<evidence type="ECO:0000256" key="1">
    <source>
        <dbReference type="ARBA" id="ARBA00004365"/>
    </source>
</evidence>
<keyword evidence="11" id="KW-0969">Cilium</keyword>
<evidence type="ECO:0000256" key="2">
    <source>
        <dbReference type="ARBA" id="ARBA00004613"/>
    </source>
</evidence>
<comment type="subcellular location">
    <subcellularLocation>
        <location evidence="1 7">Bacterial flagellum</location>
    </subcellularLocation>
    <subcellularLocation>
        <location evidence="2 7">Secreted</location>
    </subcellularLocation>
</comment>
<dbReference type="InterPro" id="IPR002371">
    <property type="entry name" value="FlgK"/>
</dbReference>
<evidence type="ECO:0000256" key="7">
    <source>
        <dbReference type="RuleBase" id="RU362065"/>
    </source>
</evidence>
<gene>
    <name evidence="7" type="primary">flgK</name>
    <name evidence="12" type="ORF">CNEO2_10101</name>
    <name evidence="11" type="ORF">CNEO_41701</name>
</gene>
<reference evidence="12" key="2">
    <citation type="submission" date="2022-10" db="EMBL/GenBank/DDBJ databases">
        <authorList>
            <person name="Aires J."/>
            <person name="Mesa V."/>
        </authorList>
    </citation>
    <scope>NUCLEOTIDE SEQUENCE</scope>
    <source>
        <strain evidence="12">Clostridium neonatale JD116</strain>
    </source>
</reference>
<dbReference type="GO" id="GO:0009424">
    <property type="term" value="C:bacterial-type flagellum hook"/>
    <property type="evidence" value="ECO:0007669"/>
    <property type="project" value="UniProtKB-UniRule"/>
</dbReference>
<dbReference type="SUPFAM" id="SSF64518">
    <property type="entry name" value="Phase 1 flagellin"/>
    <property type="match status" value="1"/>
</dbReference>
<keyword evidence="11" id="KW-0966">Cell projection</keyword>
<dbReference type="PANTHER" id="PTHR30033:SF1">
    <property type="entry name" value="FLAGELLAR HOOK-ASSOCIATED PROTEIN 1"/>
    <property type="match status" value="1"/>
</dbReference>
<dbReference type="EMBL" id="CAKJVE010000004">
    <property type="protein sequence ID" value="CAG9705198.1"/>
    <property type="molecule type" value="Genomic_DNA"/>
</dbReference>
<comment type="similarity">
    <text evidence="3 7">Belongs to the flagella basal body rod proteins family.</text>
</comment>
<feature type="domain" description="Flagellar basal-body/hook protein C-terminal" evidence="9">
    <location>
        <begin position="551"/>
        <end position="593"/>
    </location>
</feature>
<dbReference type="Pfam" id="PF00460">
    <property type="entry name" value="Flg_bb_rod"/>
    <property type="match status" value="1"/>
</dbReference>
<evidence type="ECO:0000256" key="3">
    <source>
        <dbReference type="ARBA" id="ARBA00009677"/>
    </source>
</evidence>
<dbReference type="InterPro" id="IPR053927">
    <property type="entry name" value="FlgK_helical"/>
</dbReference>
<name>A0AA86JN61_9CLOT</name>
<evidence type="ECO:0000256" key="4">
    <source>
        <dbReference type="ARBA" id="ARBA00016244"/>
    </source>
</evidence>
<proteinExistence type="inferred from homology"/>
<dbReference type="Pfam" id="PF22638">
    <property type="entry name" value="FlgK_D1"/>
    <property type="match status" value="1"/>
</dbReference>
<dbReference type="InterPro" id="IPR010930">
    <property type="entry name" value="Flg_bb/hook_C_dom"/>
</dbReference>
<dbReference type="Pfam" id="PF06429">
    <property type="entry name" value="Flg_bbr_C"/>
    <property type="match status" value="1"/>
</dbReference>
<evidence type="ECO:0000259" key="10">
    <source>
        <dbReference type="Pfam" id="PF22638"/>
    </source>
</evidence>
<reference evidence="11" key="1">
    <citation type="submission" date="2021-10" db="EMBL/GenBank/DDBJ databases">
        <authorList>
            <person name="Mesa V."/>
        </authorList>
    </citation>
    <scope>NUCLEOTIDE SEQUENCE</scope>
    <source>
        <strain evidence="11">CC3_PB</strain>
    </source>
</reference>
<dbReference type="GO" id="GO:0005198">
    <property type="term" value="F:structural molecule activity"/>
    <property type="evidence" value="ECO:0007669"/>
    <property type="project" value="UniProtKB-UniRule"/>
</dbReference>
<dbReference type="PANTHER" id="PTHR30033">
    <property type="entry name" value="FLAGELLAR HOOK-ASSOCIATED PROTEIN 1"/>
    <property type="match status" value="1"/>
</dbReference>